<comment type="catalytic activity">
    <reaction evidence="10">
        <text>isopentenyl diphosphate = dimethylallyl diphosphate</text>
        <dbReference type="Rhea" id="RHEA:23284"/>
        <dbReference type="ChEBI" id="CHEBI:57623"/>
        <dbReference type="ChEBI" id="CHEBI:128769"/>
        <dbReference type="EC" id="5.3.3.2"/>
    </reaction>
</comment>
<comment type="cofactor">
    <cofactor evidence="10">
        <name>Mg(2+)</name>
        <dbReference type="ChEBI" id="CHEBI:18420"/>
    </cofactor>
    <text evidence="10">Binds 1 Mg(2+) ion per subunit. The magnesium ion binds only when substrate is bound.</text>
</comment>
<feature type="binding site" evidence="10">
    <location>
        <position position="113"/>
    </location>
    <ligand>
        <name>Mn(2+)</name>
        <dbReference type="ChEBI" id="CHEBI:29035"/>
    </ligand>
</feature>
<evidence type="ECO:0000256" key="3">
    <source>
        <dbReference type="ARBA" id="ARBA00012057"/>
    </source>
</evidence>
<dbReference type="Proteomes" id="UP000738126">
    <property type="component" value="Unassembled WGS sequence"/>
</dbReference>
<evidence type="ECO:0000256" key="9">
    <source>
        <dbReference type="ARBA" id="ARBA00023235"/>
    </source>
</evidence>
<evidence type="ECO:0000256" key="4">
    <source>
        <dbReference type="ARBA" id="ARBA00022490"/>
    </source>
</evidence>
<gene>
    <name evidence="10" type="primary">idi</name>
    <name evidence="12" type="ORF">CKO13_09195</name>
</gene>
<keyword evidence="8 10" id="KW-0414">Isoprene biosynthesis</keyword>
<comment type="caution">
    <text evidence="12">The sequence shown here is derived from an EMBL/GenBank/DDBJ whole genome shotgun (WGS) entry which is preliminary data.</text>
</comment>
<feature type="domain" description="Nudix hydrolase" evidence="11">
    <location>
        <begin position="28"/>
        <end position="162"/>
    </location>
</feature>
<comment type="cofactor">
    <cofactor evidence="10">
        <name>Mn(2+)</name>
        <dbReference type="ChEBI" id="CHEBI:29035"/>
    </cofactor>
    <text evidence="10">Binds 1 Mn(2+) ion per subunit.</text>
</comment>
<evidence type="ECO:0000256" key="2">
    <source>
        <dbReference type="ARBA" id="ARBA00007579"/>
    </source>
</evidence>
<dbReference type="Pfam" id="PF00293">
    <property type="entry name" value="NUDIX"/>
    <property type="match status" value="1"/>
</dbReference>
<dbReference type="PIRSF" id="PIRSF018427">
    <property type="entry name" value="Isopntndiph_ism"/>
    <property type="match status" value="1"/>
</dbReference>
<feature type="binding site" evidence="10">
    <location>
        <position position="23"/>
    </location>
    <ligand>
        <name>Mn(2+)</name>
        <dbReference type="ChEBI" id="CHEBI:29035"/>
    </ligand>
</feature>
<evidence type="ECO:0000256" key="5">
    <source>
        <dbReference type="ARBA" id="ARBA00022723"/>
    </source>
</evidence>
<feature type="active site" evidence="10">
    <location>
        <position position="113"/>
    </location>
</feature>
<dbReference type="InterPro" id="IPR011876">
    <property type="entry name" value="IsopentenylPP_isomerase_typ1"/>
</dbReference>
<dbReference type="NCBIfam" id="NF002995">
    <property type="entry name" value="PRK03759.1"/>
    <property type="match status" value="1"/>
</dbReference>
<dbReference type="HAMAP" id="MF_00202">
    <property type="entry name" value="Idi"/>
    <property type="match status" value="1"/>
</dbReference>
<dbReference type="EC" id="5.3.3.2" evidence="3 10"/>
<feature type="binding site" evidence="10">
    <location>
        <position position="67"/>
    </location>
    <ligand>
        <name>Mn(2+)</name>
        <dbReference type="ChEBI" id="CHEBI:29035"/>
    </ligand>
</feature>
<feature type="binding site" evidence="10">
    <location>
        <position position="85"/>
    </location>
    <ligand>
        <name>Mg(2+)</name>
        <dbReference type="ChEBI" id="CHEBI:18420"/>
    </ligand>
</feature>
<keyword evidence="4 10" id="KW-0963">Cytoplasm</keyword>
<dbReference type="RefSeq" id="WP_200259971.1">
    <property type="nucleotide sequence ID" value="NZ_NRSH01000110.1"/>
</dbReference>
<reference evidence="12 13" key="1">
    <citation type="journal article" date="2020" name="Microorganisms">
        <title>Osmotic Adaptation and Compatible Solute Biosynthesis of Phototrophic Bacteria as Revealed from Genome Analyses.</title>
        <authorList>
            <person name="Imhoff J.F."/>
            <person name="Rahn T."/>
            <person name="Kunzel S."/>
            <person name="Keller A."/>
            <person name="Neulinger S.C."/>
        </authorList>
    </citation>
    <scope>NUCLEOTIDE SEQUENCE [LARGE SCALE GENOMIC DNA]</scope>
    <source>
        <strain evidence="12 13">DSM 15116</strain>
    </source>
</reference>
<keyword evidence="6 10" id="KW-0460">Magnesium</keyword>
<feature type="active site" evidence="10">
    <location>
        <position position="65"/>
    </location>
</feature>
<sequence length="174" mass="19188">MERVVIVDRQGRRIGTEEKIQAHAAGGTLHLAFCVFVLDAAGRLLLQRRADQKYHFPGLWSNSCCGHPRPGEGVVAAAERRLGEEFGFTTALRPVTAFTYYAEDAVSGLAEHEYAHVLVGRADGCEPAPAPEEIGDWCWLAPPQASADAACRPGRYTPWFRRLITEQPVSAWLE</sequence>
<comment type="similarity">
    <text evidence="2 10">Belongs to the IPP isomerase type 1 family.</text>
</comment>
<evidence type="ECO:0000259" key="11">
    <source>
        <dbReference type="PROSITE" id="PS51462"/>
    </source>
</evidence>
<evidence type="ECO:0000256" key="1">
    <source>
        <dbReference type="ARBA" id="ARBA00004826"/>
    </source>
</evidence>
<dbReference type="PROSITE" id="PS51462">
    <property type="entry name" value="NUDIX"/>
    <property type="match status" value="1"/>
</dbReference>
<evidence type="ECO:0000256" key="6">
    <source>
        <dbReference type="ARBA" id="ARBA00022842"/>
    </source>
</evidence>
<dbReference type="Gene3D" id="3.90.79.10">
    <property type="entry name" value="Nucleoside Triphosphate Pyrophosphohydrolase"/>
    <property type="match status" value="1"/>
</dbReference>
<keyword evidence="5 10" id="KW-0479">Metal-binding</keyword>
<dbReference type="CDD" id="cd02885">
    <property type="entry name" value="NUDIX_IPP_Isomerase"/>
    <property type="match status" value="1"/>
</dbReference>
<dbReference type="NCBIfam" id="TIGR02150">
    <property type="entry name" value="IPP_isom_1"/>
    <property type="match status" value="1"/>
</dbReference>
<comment type="function">
    <text evidence="10">Catalyzes the 1,3-allylic rearrangement of the homoallylic substrate isopentenyl (IPP) to its highly electrophilic allylic isomer, dimethylallyl diphosphate (DMAPP).</text>
</comment>
<proteinExistence type="inferred from homology"/>
<evidence type="ECO:0000256" key="7">
    <source>
        <dbReference type="ARBA" id="ARBA00023211"/>
    </source>
</evidence>
<keyword evidence="13" id="KW-1185">Reference proteome</keyword>
<dbReference type="SUPFAM" id="SSF55811">
    <property type="entry name" value="Nudix"/>
    <property type="match status" value="1"/>
</dbReference>
<comment type="subcellular location">
    <subcellularLocation>
        <location evidence="10">Cytoplasm</location>
    </subcellularLocation>
</comment>
<keyword evidence="7 10" id="KW-0464">Manganese</keyword>
<name>A0ABS1E7N5_9GAMM</name>
<evidence type="ECO:0000256" key="10">
    <source>
        <dbReference type="HAMAP-Rule" id="MF_00202"/>
    </source>
</evidence>
<dbReference type="InterPro" id="IPR056375">
    <property type="entry name" value="Idi_bact"/>
</dbReference>
<dbReference type="InterPro" id="IPR000086">
    <property type="entry name" value="NUDIX_hydrolase_dom"/>
</dbReference>
<dbReference type="PANTHER" id="PTHR10885:SF0">
    <property type="entry name" value="ISOPENTENYL-DIPHOSPHATE DELTA-ISOMERASE"/>
    <property type="match status" value="1"/>
</dbReference>
<evidence type="ECO:0000256" key="8">
    <source>
        <dbReference type="ARBA" id="ARBA00023229"/>
    </source>
</evidence>
<dbReference type="PANTHER" id="PTHR10885">
    <property type="entry name" value="ISOPENTENYL-DIPHOSPHATE DELTA-ISOMERASE"/>
    <property type="match status" value="1"/>
</dbReference>
<evidence type="ECO:0000313" key="13">
    <source>
        <dbReference type="Proteomes" id="UP000738126"/>
    </source>
</evidence>
<feature type="binding site" evidence="10">
    <location>
        <position position="30"/>
    </location>
    <ligand>
        <name>Mn(2+)</name>
        <dbReference type="ChEBI" id="CHEBI:29035"/>
    </ligand>
</feature>
<organism evidence="12 13">
    <name type="scientific">Halorhodospira neutriphila</name>
    <dbReference type="NCBI Taxonomy" id="168379"/>
    <lineage>
        <taxon>Bacteria</taxon>
        <taxon>Pseudomonadati</taxon>
        <taxon>Pseudomonadota</taxon>
        <taxon>Gammaproteobacteria</taxon>
        <taxon>Chromatiales</taxon>
        <taxon>Ectothiorhodospiraceae</taxon>
        <taxon>Halorhodospira</taxon>
    </lineage>
</organism>
<keyword evidence="9 10" id="KW-0413">Isomerase</keyword>
<comment type="pathway">
    <text evidence="1 10">Isoprenoid biosynthesis; dimethylallyl diphosphate biosynthesis; dimethylallyl diphosphate from isopentenyl diphosphate: step 1/1.</text>
</comment>
<accession>A0ABS1E7N5</accession>
<evidence type="ECO:0000313" key="12">
    <source>
        <dbReference type="EMBL" id="MBK1727189.1"/>
    </source>
</evidence>
<protein>
    <recommendedName>
        <fullName evidence="3 10">Isopentenyl-diphosphate Delta-isomerase</fullName>
        <shortName evidence="10">IPP isomerase</shortName>
        <ecNumber evidence="3 10">5.3.3.2</ecNumber>
    </recommendedName>
    <alternativeName>
        <fullName evidence="10">IPP:DMAPP isomerase</fullName>
    </alternativeName>
    <alternativeName>
        <fullName evidence="10">Isopentenyl pyrophosphate isomerase</fullName>
    </alternativeName>
</protein>
<dbReference type="EMBL" id="NRSH01000110">
    <property type="protein sequence ID" value="MBK1727189.1"/>
    <property type="molecule type" value="Genomic_DNA"/>
</dbReference>
<dbReference type="InterPro" id="IPR015797">
    <property type="entry name" value="NUDIX_hydrolase-like_dom_sf"/>
</dbReference>
<feature type="binding site" evidence="10">
    <location>
        <position position="111"/>
    </location>
    <ligand>
        <name>Mn(2+)</name>
        <dbReference type="ChEBI" id="CHEBI:29035"/>
    </ligand>
</feature>